<dbReference type="Pfam" id="PF13715">
    <property type="entry name" value="CarbopepD_reg_2"/>
    <property type="match status" value="1"/>
</dbReference>
<dbReference type="OrthoDB" id="1489599at2"/>
<evidence type="ECO:0000256" key="1">
    <source>
        <dbReference type="SAM" id="SignalP"/>
    </source>
</evidence>
<keyword evidence="1" id="KW-0732">Signal</keyword>
<feature type="chain" id="PRO_5021885951" evidence="1">
    <location>
        <begin position="20"/>
        <end position="405"/>
    </location>
</feature>
<accession>A0A521AYN3</accession>
<organism evidence="2 3">
    <name type="scientific">Solitalea koreensis</name>
    <dbReference type="NCBI Taxonomy" id="543615"/>
    <lineage>
        <taxon>Bacteria</taxon>
        <taxon>Pseudomonadati</taxon>
        <taxon>Bacteroidota</taxon>
        <taxon>Sphingobacteriia</taxon>
        <taxon>Sphingobacteriales</taxon>
        <taxon>Sphingobacteriaceae</taxon>
        <taxon>Solitalea</taxon>
    </lineage>
</organism>
<feature type="signal peptide" evidence="1">
    <location>
        <begin position="1"/>
        <end position="19"/>
    </location>
</feature>
<name>A0A521AYN3_9SPHI</name>
<dbReference type="AlphaFoldDB" id="A0A521AYN3"/>
<dbReference type="SUPFAM" id="SSF49464">
    <property type="entry name" value="Carboxypeptidase regulatory domain-like"/>
    <property type="match status" value="1"/>
</dbReference>
<dbReference type="EMBL" id="FXSZ01000001">
    <property type="protein sequence ID" value="SMO39926.1"/>
    <property type="molecule type" value="Genomic_DNA"/>
</dbReference>
<gene>
    <name evidence="2" type="ORF">SAMN06265350_101523</name>
</gene>
<protein>
    <submittedName>
        <fullName evidence="2">CarboxypepD_reg-like domain-containing protein</fullName>
    </submittedName>
</protein>
<keyword evidence="3" id="KW-1185">Reference proteome</keyword>
<proteinExistence type="predicted"/>
<dbReference type="RefSeq" id="WP_142601193.1">
    <property type="nucleotide sequence ID" value="NZ_FXSZ01000001.1"/>
</dbReference>
<sequence>MKLVLIAIFVVILSGQSAAQHMLYGDVKQVGTNEIVPYVSIEIAGQARGTLSNDHGSFEIKIYALPVQLKISCLGYAPQTISVKDTSYLLIQLQPTVIKLNEVQVYYPNYLRDLISKVHDKALKNRRHLLPGKAFYRQYNHNDTSCTEILESFYKVKTYNNGIRCWELTHSRYGIKNVDTADRVYIYNQSVVTRYLKAYSEAAIDLDIPQPICHGKKRSFSYTIANRFQDTATGDSILEIDFNSKKNPIDSTFGSFYINEKTLEILFIKGTYLDKQNVFIVASGYEKDKVKLIDNTRLDYEIRFKPDSSGLISLDYIKTKISFFTIYNKRPIRLTSEGFFFVYEHNADLKVHDMDYAVNDYENIKHSRYDPIFWFENPIIKRNPIEQRILTQFENENIIGNLLLN</sequence>
<reference evidence="2 3" key="1">
    <citation type="submission" date="2017-05" db="EMBL/GenBank/DDBJ databases">
        <authorList>
            <person name="Varghese N."/>
            <person name="Submissions S."/>
        </authorList>
    </citation>
    <scope>NUCLEOTIDE SEQUENCE [LARGE SCALE GENOMIC DNA]</scope>
    <source>
        <strain evidence="2 3">DSM 21342</strain>
    </source>
</reference>
<dbReference type="InterPro" id="IPR008969">
    <property type="entry name" value="CarboxyPept-like_regulatory"/>
</dbReference>
<dbReference type="Proteomes" id="UP000315971">
    <property type="component" value="Unassembled WGS sequence"/>
</dbReference>
<evidence type="ECO:0000313" key="3">
    <source>
        <dbReference type="Proteomes" id="UP000315971"/>
    </source>
</evidence>
<evidence type="ECO:0000313" key="2">
    <source>
        <dbReference type="EMBL" id="SMO39926.1"/>
    </source>
</evidence>